<name>W2UNH5_9FLAO</name>
<comment type="caution">
    <text evidence="1">The sequence shown here is derived from an EMBL/GenBank/DDBJ whole genome shotgun (WGS) entry which is preliminary data.</text>
</comment>
<protein>
    <submittedName>
        <fullName evidence="1">Uncharacterized protein</fullName>
    </submittedName>
</protein>
<gene>
    <name evidence="1" type="ORF">P278_14420</name>
</gene>
<reference evidence="2" key="1">
    <citation type="submission" date="2013-11" db="EMBL/GenBank/DDBJ databases">
        <title>Draft genome sequence from a member of Zhouia, isolated tidal flat.</title>
        <authorList>
            <person name="Jin H."/>
            <person name="Jeon C.O."/>
        </authorList>
    </citation>
    <scope>NUCLEOTIDE SEQUENCE [LARGE SCALE GENOMIC DNA]</scope>
    <source>
        <strain evidence="2">AD3</strain>
    </source>
</reference>
<sequence>MLFFFYQFGENVTLQKLIKSIHKIFSMQIRKVFIGIKHSILNNFLLNGT</sequence>
<proteinExistence type="predicted"/>
<evidence type="ECO:0000313" key="1">
    <source>
        <dbReference type="EMBL" id="ETN95720.1"/>
    </source>
</evidence>
<accession>W2UNH5</accession>
<evidence type="ECO:0000313" key="2">
    <source>
        <dbReference type="Proteomes" id="UP000018850"/>
    </source>
</evidence>
<reference evidence="1 2" key="2">
    <citation type="journal article" date="2016" name="Genome Announc.">
        <title>Draft Genome Sequence of Zhouia amylolytica AD3, Isolated from Tidal Flat Sediment.</title>
        <authorList>
            <person name="Jia B."/>
            <person name="Jin H.M."/>
            <person name="Lee H.J."/>
            <person name="Jeon C.O."/>
        </authorList>
    </citation>
    <scope>NUCLEOTIDE SEQUENCE [LARGE SCALE GENOMIC DNA]</scope>
    <source>
        <strain evidence="1 2">AD3</strain>
    </source>
</reference>
<keyword evidence="2" id="KW-1185">Reference proteome</keyword>
<dbReference type="Proteomes" id="UP000018850">
    <property type="component" value="Unassembled WGS sequence"/>
</dbReference>
<dbReference type="AlphaFoldDB" id="W2UNH5"/>
<dbReference type="EMBL" id="AYXY01000019">
    <property type="protein sequence ID" value="ETN95720.1"/>
    <property type="molecule type" value="Genomic_DNA"/>
</dbReference>
<organism evidence="1 2">
    <name type="scientific">Zhouia amylolytica AD3</name>
    <dbReference type="NCBI Taxonomy" id="1286632"/>
    <lineage>
        <taxon>Bacteria</taxon>
        <taxon>Pseudomonadati</taxon>
        <taxon>Bacteroidota</taxon>
        <taxon>Flavobacteriia</taxon>
        <taxon>Flavobacteriales</taxon>
        <taxon>Flavobacteriaceae</taxon>
        <taxon>Zhouia</taxon>
    </lineage>
</organism>